<dbReference type="InterPro" id="IPR029063">
    <property type="entry name" value="SAM-dependent_MTases_sf"/>
</dbReference>
<dbReference type="HOGENOM" id="CLU_105064_0_0_3"/>
<evidence type="ECO:0000256" key="2">
    <source>
        <dbReference type="ARBA" id="ARBA00022679"/>
    </source>
</evidence>
<keyword evidence="1 4" id="KW-0489">Methyltransferase</keyword>
<organism evidence="4 5">
    <name type="scientific">Coleofasciculus chthonoplastes PCC 7420</name>
    <dbReference type="NCBI Taxonomy" id="118168"/>
    <lineage>
        <taxon>Bacteria</taxon>
        <taxon>Bacillati</taxon>
        <taxon>Cyanobacteriota</taxon>
        <taxon>Cyanophyceae</taxon>
        <taxon>Coleofasciculales</taxon>
        <taxon>Coleofasciculaceae</taxon>
        <taxon>Coleofasciculus</taxon>
    </lineage>
</organism>
<dbReference type="Pfam" id="PF05724">
    <property type="entry name" value="TPMT"/>
    <property type="match status" value="1"/>
</dbReference>
<keyword evidence="5" id="KW-1185">Reference proteome</keyword>
<keyword evidence="3" id="KW-0949">S-adenosyl-L-methionine</keyword>
<evidence type="ECO:0000313" key="4">
    <source>
        <dbReference type="EMBL" id="EDX77272.1"/>
    </source>
</evidence>
<dbReference type="Proteomes" id="UP000003835">
    <property type="component" value="Unassembled WGS sequence"/>
</dbReference>
<gene>
    <name evidence="4" type="ORF">MC7420_409</name>
</gene>
<accession>B4VL06</accession>
<proteinExistence type="predicted"/>
<evidence type="ECO:0000313" key="5">
    <source>
        <dbReference type="Proteomes" id="UP000003835"/>
    </source>
</evidence>
<name>B4VL06_9CYAN</name>
<evidence type="ECO:0000256" key="3">
    <source>
        <dbReference type="ARBA" id="ARBA00022691"/>
    </source>
</evidence>
<dbReference type="PANTHER" id="PTHR10259:SF11">
    <property type="entry name" value="THIOPURINE S-METHYLTRANSFERASE"/>
    <property type="match status" value="1"/>
</dbReference>
<dbReference type="OrthoDB" id="9804312at2"/>
<dbReference type="SUPFAM" id="SSF53335">
    <property type="entry name" value="S-adenosyl-L-methionine-dependent methyltransferases"/>
    <property type="match status" value="1"/>
</dbReference>
<protein>
    <submittedName>
        <fullName evidence="4">Thiopurine S-methyltransferase superfamily</fullName>
    </submittedName>
</protein>
<keyword evidence="2 4" id="KW-0808">Transferase</keyword>
<dbReference type="Gene3D" id="3.40.50.150">
    <property type="entry name" value="Vaccinia Virus protein VP39"/>
    <property type="match status" value="1"/>
</dbReference>
<dbReference type="RefSeq" id="WP_006099385.1">
    <property type="nucleotide sequence ID" value="NZ_DS989844.1"/>
</dbReference>
<dbReference type="CDD" id="cd02440">
    <property type="entry name" value="AdoMet_MTases"/>
    <property type="match status" value="1"/>
</dbReference>
<dbReference type="STRING" id="118168.MC7420_409"/>
<dbReference type="eggNOG" id="COG2227">
    <property type="taxonomic scope" value="Bacteria"/>
</dbReference>
<dbReference type="PANTHER" id="PTHR10259">
    <property type="entry name" value="THIOPURINE S-METHYLTRANSFERASE"/>
    <property type="match status" value="1"/>
</dbReference>
<dbReference type="GO" id="GO:0032259">
    <property type="term" value="P:methylation"/>
    <property type="evidence" value="ECO:0007669"/>
    <property type="project" value="UniProtKB-KW"/>
</dbReference>
<evidence type="ECO:0000256" key="1">
    <source>
        <dbReference type="ARBA" id="ARBA00022603"/>
    </source>
</evidence>
<dbReference type="AlphaFoldDB" id="B4VL06"/>
<dbReference type="InterPro" id="IPR008854">
    <property type="entry name" value="TPMT"/>
</dbReference>
<reference evidence="4 5" key="1">
    <citation type="submission" date="2008-07" db="EMBL/GenBank/DDBJ databases">
        <authorList>
            <person name="Tandeau de Marsac N."/>
            <person name="Ferriera S."/>
            <person name="Johnson J."/>
            <person name="Kravitz S."/>
            <person name="Beeson K."/>
            <person name="Sutton G."/>
            <person name="Rogers Y.-H."/>
            <person name="Friedman R."/>
            <person name="Frazier M."/>
            <person name="Venter J.C."/>
        </authorList>
    </citation>
    <scope>NUCLEOTIDE SEQUENCE [LARGE SCALE GENOMIC DNA]</scope>
    <source>
        <strain evidence="4 5">PCC 7420</strain>
    </source>
</reference>
<dbReference type="EMBL" id="DS989844">
    <property type="protein sequence ID" value="EDX77272.1"/>
    <property type="molecule type" value="Genomic_DNA"/>
</dbReference>
<dbReference type="GO" id="GO:0008119">
    <property type="term" value="F:thiopurine S-methyltransferase activity"/>
    <property type="evidence" value="ECO:0007669"/>
    <property type="project" value="TreeGrafter"/>
</dbReference>
<sequence>MFEKQPEGLRQKVKLLATEALNKSDPSGWFDRLYSQANRDPDQVPWARLKPHPYFQDWLNKNQPQGNHRSALVIGCGLGDDAEALARVGFNVTAFDISPTAIAWCQQRFPNSPVSYVVADLFALDPAWRHQFDLVLECRNIQALPLNVRSTVIDAIAALVAIEGILLLITRFRQTEAEPDGPPWALSNQELAQFQDLGLEEVQRDSFIEAENPSVQQLRIEYRRARKVR</sequence>